<feature type="compositionally biased region" description="Basic and acidic residues" evidence="1">
    <location>
        <begin position="25"/>
        <end position="35"/>
    </location>
</feature>
<gene>
    <name evidence="2" type="ORF">PBI_MYXUS_22</name>
</gene>
<evidence type="ECO:0008006" key="4">
    <source>
        <dbReference type="Google" id="ProtNLM"/>
    </source>
</evidence>
<evidence type="ECO:0000313" key="2">
    <source>
        <dbReference type="EMBL" id="AMO43890.1"/>
    </source>
</evidence>
<organism evidence="2 3">
    <name type="scientific">Mycobacterium phage Myxus</name>
    <dbReference type="NCBI Taxonomy" id="1805458"/>
    <lineage>
        <taxon>Viruses</taxon>
        <taxon>Duplodnaviria</taxon>
        <taxon>Heunggongvirae</taxon>
        <taxon>Uroviricota</taxon>
        <taxon>Caudoviricetes</taxon>
        <taxon>Fromanvirus</taxon>
        <taxon>Fromanvirus packman</taxon>
    </lineage>
</organism>
<proteinExistence type="predicted"/>
<dbReference type="Proteomes" id="UP000226299">
    <property type="component" value="Segment"/>
</dbReference>
<protein>
    <recommendedName>
        <fullName evidence="4">Head-to-tail connector protein</fullName>
    </recommendedName>
</protein>
<dbReference type="Pfam" id="PF17395">
    <property type="entry name" value="DUF5403"/>
    <property type="match status" value="1"/>
</dbReference>
<accession>A0A127KP88</accession>
<sequence length="129" mass="13674">MARVYANANSAAAHHKDTRRAVKQAAREGGARSEARLAAARASTEHTKISGPVHQTEVTVNHNHPTDSFICLDGTDPMAIEFGHFPSGYFAPEKFGRITKAPAGLYIITIGSGAGGSMSISSGRKRGKR</sequence>
<feature type="region of interest" description="Disordered" evidence="1">
    <location>
        <begin position="6"/>
        <end position="52"/>
    </location>
</feature>
<reference evidence="2 3" key="1">
    <citation type="submission" date="2016-02" db="EMBL/GenBank/DDBJ databases">
        <authorList>
            <person name="Perez-Otero J."/>
            <person name="Rivera-Burgos M."/>
            <person name="Vazquez E."/>
            <person name="Rubin M.R."/>
            <person name="Ware V.C."/>
            <person name="Bradley K.W."/>
            <person name="Asai D.J."/>
            <person name="Bowman C.A."/>
            <person name="Russell D.A."/>
            <person name="Pope W.H."/>
            <person name="Jacobs-Sera D."/>
            <person name="Hendrix R.W."/>
            <person name="Hatfull G.F."/>
        </authorList>
    </citation>
    <scope>NUCLEOTIDE SEQUENCE [LARGE SCALE GENOMIC DNA]</scope>
</reference>
<evidence type="ECO:0000313" key="3">
    <source>
        <dbReference type="Proteomes" id="UP000226299"/>
    </source>
</evidence>
<evidence type="ECO:0000256" key="1">
    <source>
        <dbReference type="SAM" id="MobiDB-lite"/>
    </source>
</evidence>
<dbReference type="InterPro" id="IPR039452">
    <property type="entry name" value="DUF5403"/>
</dbReference>
<name>A0A127KP88_9CAUD</name>
<dbReference type="EMBL" id="KU716095">
    <property type="protein sequence ID" value="AMO43890.1"/>
    <property type="molecule type" value="Genomic_DNA"/>
</dbReference>